<name>A0A9N9P9M9_9GLOM</name>
<gene>
    <name evidence="1" type="ORF">DERYTH_LOCUS23168</name>
</gene>
<protein>
    <submittedName>
        <fullName evidence="1">22144_t:CDS:1</fullName>
    </submittedName>
</protein>
<feature type="non-terminal residue" evidence="1">
    <location>
        <position position="49"/>
    </location>
</feature>
<dbReference type="EMBL" id="CAJVPY010034408">
    <property type="protein sequence ID" value="CAG8799962.1"/>
    <property type="molecule type" value="Genomic_DNA"/>
</dbReference>
<accession>A0A9N9P9M9</accession>
<comment type="caution">
    <text evidence="1">The sequence shown here is derived from an EMBL/GenBank/DDBJ whole genome shotgun (WGS) entry which is preliminary data.</text>
</comment>
<dbReference type="OrthoDB" id="120976at2759"/>
<proteinExistence type="predicted"/>
<reference evidence="1" key="1">
    <citation type="submission" date="2021-06" db="EMBL/GenBank/DDBJ databases">
        <authorList>
            <person name="Kallberg Y."/>
            <person name="Tangrot J."/>
            <person name="Rosling A."/>
        </authorList>
    </citation>
    <scope>NUCLEOTIDE SEQUENCE</scope>
    <source>
        <strain evidence="1">MA453B</strain>
    </source>
</reference>
<dbReference type="AlphaFoldDB" id="A0A9N9P9M9"/>
<evidence type="ECO:0000313" key="2">
    <source>
        <dbReference type="Proteomes" id="UP000789405"/>
    </source>
</evidence>
<evidence type="ECO:0000313" key="1">
    <source>
        <dbReference type="EMBL" id="CAG8799962.1"/>
    </source>
</evidence>
<dbReference type="Proteomes" id="UP000789405">
    <property type="component" value="Unassembled WGS sequence"/>
</dbReference>
<organism evidence="1 2">
    <name type="scientific">Dentiscutata erythropus</name>
    <dbReference type="NCBI Taxonomy" id="1348616"/>
    <lineage>
        <taxon>Eukaryota</taxon>
        <taxon>Fungi</taxon>
        <taxon>Fungi incertae sedis</taxon>
        <taxon>Mucoromycota</taxon>
        <taxon>Glomeromycotina</taxon>
        <taxon>Glomeromycetes</taxon>
        <taxon>Diversisporales</taxon>
        <taxon>Gigasporaceae</taxon>
        <taxon>Dentiscutata</taxon>
    </lineage>
</organism>
<keyword evidence="2" id="KW-1185">Reference proteome</keyword>
<feature type="non-terminal residue" evidence="1">
    <location>
        <position position="1"/>
    </location>
</feature>
<sequence>QCIAEAVQAQVRADSFASINYSEHGIKYEVGALKSRSAYCVAATCLPIL</sequence>